<dbReference type="PANTHER" id="PTHR30388">
    <property type="entry name" value="ALDEHYDE OXIDOREDUCTASE MOLYBDENUM COFACTOR ASSEMBLY PROTEIN"/>
    <property type="match status" value="1"/>
</dbReference>
<dbReference type="InterPro" id="IPR052698">
    <property type="entry name" value="MoCofactor_Util/Proc"/>
</dbReference>
<accession>A0A1T5GQ05</accession>
<dbReference type="InterPro" id="IPR003777">
    <property type="entry name" value="XdhC_CoxI"/>
</dbReference>
<dbReference type="RefSeq" id="WP_079592042.1">
    <property type="nucleotide sequence ID" value="NZ_FUYX01000014.1"/>
</dbReference>
<evidence type="ECO:0000313" key="3">
    <source>
        <dbReference type="EMBL" id="SKC10410.1"/>
    </source>
</evidence>
<dbReference type="InterPro" id="IPR027051">
    <property type="entry name" value="XdhC_Rossmann_dom"/>
</dbReference>
<dbReference type="Pfam" id="PF13478">
    <property type="entry name" value="XdhC_C"/>
    <property type="match status" value="1"/>
</dbReference>
<feature type="domain" description="XdhC- CoxI" evidence="1">
    <location>
        <begin position="22"/>
        <end position="87"/>
    </location>
</feature>
<gene>
    <name evidence="3" type="ORF">SAMN05660750_04267</name>
</gene>
<feature type="domain" description="XdhC Rossmann" evidence="2">
    <location>
        <begin position="117"/>
        <end position="253"/>
    </location>
</feature>
<dbReference type="EMBL" id="FUYX01000014">
    <property type="protein sequence ID" value="SKC10410.1"/>
    <property type="molecule type" value="Genomic_DNA"/>
</dbReference>
<evidence type="ECO:0000259" key="1">
    <source>
        <dbReference type="Pfam" id="PF02625"/>
    </source>
</evidence>
<name>A0A1T5GQ05_9HYPH</name>
<evidence type="ECO:0000259" key="2">
    <source>
        <dbReference type="Pfam" id="PF13478"/>
    </source>
</evidence>
<dbReference type="Proteomes" id="UP000190130">
    <property type="component" value="Unassembled WGS sequence"/>
</dbReference>
<sequence>MRTRPAEFAETDILRLAAELSAAARPFALGIVVDVRGSSSGRVGAKALFDVEGEVIAGWVGGGRAEATVAHAAVEACASGTPQLVDVDLDSEVLGAGMPCGGWMRIYVEPVLPRPALWILGHGRVAECLCHFGALLGFAVIVDDVMARPERFPEASRIVTDDPAYATVAPAEGDFAVVATQHRGDHESLGLLLASEVGHIALIASRKRAGLVLSHLRKAGFGPQALGRIRAPAGLALGAGTPEEIALSVIAEIVLVRRSRADRRAEARAGGVLVAAPGEMWPPFVLAAAEPLRIVGE</sequence>
<dbReference type="Pfam" id="PF02625">
    <property type="entry name" value="XdhC_CoxI"/>
    <property type="match status" value="1"/>
</dbReference>
<protein>
    <submittedName>
        <fullName evidence="3">Xanthine dehydrogenase accessory factor</fullName>
    </submittedName>
</protein>
<dbReference type="AlphaFoldDB" id="A0A1T5GQ05"/>
<dbReference type="Gene3D" id="3.40.50.720">
    <property type="entry name" value="NAD(P)-binding Rossmann-like Domain"/>
    <property type="match status" value="1"/>
</dbReference>
<dbReference type="OrthoDB" id="5242066at2"/>
<dbReference type="PANTHER" id="PTHR30388:SF6">
    <property type="entry name" value="XANTHINE DEHYDROGENASE SUBUNIT A-RELATED"/>
    <property type="match status" value="1"/>
</dbReference>
<organism evidence="3 4">
    <name type="scientific">Bosea thiooxidans</name>
    <dbReference type="NCBI Taxonomy" id="53254"/>
    <lineage>
        <taxon>Bacteria</taxon>
        <taxon>Pseudomonadati</taxon>
        <taxon>Pseudomonadota</taxon>
        <taxon>Alphaproteobacteria</taxon>
        <taxon>Hyphomicrobiales</taxon>
        <taxon>Boseaceae</taxon>
        <taxon>Bosea</taxon>
    </lineage>
</organism>
<reference evidence="3 4" key="1">
    <citation type="submission" date="2017-02" db="EMBL/GenBank/DDBJ databases">
        <authorList>
            <person name="Peterson S.W."/>
        </authorList>
    </citation>
    <scope>NUCLEOTIDE SEQUENCE [LARGE SCALE GENOMIC DNA]</scope>
    <source>
        <strain evidence="3 4">DSM 9653</strain>
    </source>
</reference>
<evidence type="ECO:0000313" key="4">
    <source>
        <dbReference type="Proteomes" id="UP000190130"/>
    </source>
</evidence>
<proteinExistence type="predicted"/>